<dbReference type="Pfam" id="PF00400">
    <property type="entry name" value="WD40"/>
    <property type="match status" value="6"/>
</dbReference>
<dbReference type="InterPro" id="IPR001412">
    <property type="entry name" value="aa-tRNA-synth_I_CS"/>
</dbReference>
<evidence type="ECO:0000313" key="12">
    <source>
        <dbReference type="Proteomes" id="UP000030754"/>
    </source>
</evidence>
<feature type="repeat" description="WD" evidence="7">
    <location>
        <begin position="586"/>
        <end position="615"/>
    </location>
</feature>
<feature type="repeat" description="WD" evidence="7">
    <location>
        <begin position="694"/>
        <end position="730"/>
    </location>
</feature>
<protein>
    <submittedName>
        <fullName evidence="11">Glutamyl-tRNA synthetase, putative</fullName>
    </submittedName>
</protein>
<dbReference type="InterPro" id="IPR015943">
    <property type="entry name" value="WD40/YVTN_repeat-like_dom_sf"/>
</dbReference>
<evidence type="ECO:0000256" key="7">
    <source>
        <dbReference type="PROSITE-ProRule" id="PRU00221"/>
    </source>
</evidence>
<evidence type="ECO:0000313" key="11">
    <source>
        <dbReference type="EMBL" id="CDJ65835.1"/>
    </source>
</evidence>
<dbReference type="OrthoDB" id="428822at2759"/>
<dbReference type="SUPFAM" id="SSF50978">
    <property type="entry name" value="WD40 repeat-like"/>
    <property type="match status" value="2"/>
</dbReference>
<evidence type="ECO:0000256" key="6">
    <source>
        <dbReference type="ARBA" id="ARBA00023146"/>
    </source>
</evidence>
<dbReference type="GO" id="GO:0000028">
    <property type="term" value="P:ribosomal small subunit assembly"/>
    <property type="evidence" value="ECO:0007669"/>
    <property type="project" value="TreeGrafter"/>
</dbReference>
<dbReference type="PROSITE" id="PS00178">
    <property type="entry name" value="AA_TRNA_LIGASE_I"/>
    <property type="match status" value="1"/>
</dbReference>
<evidence type="ECO:0000256" key="9">
    <source>
        <dbReference type="SAM" id="Phobius"/>
    </source>
</evidence>
<keyword evidence="2" id="KW-0436">Ligase</keyword>
<keyword evidence="9" id="KW-1133">Transmembrane helix</keyword>
<dbReference type="PROSITE" id="PS00678">
    <property type="entry name" value="WD_REPEATS_1"/>
    <property type="match status" value="1"/>
</dbReference>
<dbReference type="InterPro" id="IPR027145">
    <property type="entry name" value="PWP2"/>
</dbReference>
<dbReference type="GO" id="GO:0000462">
    <property type="term" value="P:maturation of SSU-rRNA from tricistronic rRNA transcript (SSU-rRNA, 5.8S rRNA, LSU-rRNA)"/>
    <property type="evidence" value="ECO:0007669"/>
    <property type="project" value="TreeGrafter"/>
</dbReference>
<keyword evidence="4" id="KW-0547">Nucleotide-binding</keyword>
<dbReference type="InterPro" id="IPR019775">
    <property type="entry name" value="WD40_repeat_CS"/>
</dbReference>
<evidence type="ECO:0000256" key="1">
    <source>
        <dbReference type="ARBA" id="ARBA00022574"/>
    </source>
</evidence>
<feature type="domain" description="Glutamyl/glutaminyl-tRNA synthetase class Ib catalytic" evidence="10">
    <location>
        <begin position="1279"/>
        <end position="1583"/>
    </location>
</feature>
<dbReference type="Gene3D" id="3.40.50.620">
    <property type="entry name" value="HUPs"/>
    <property type="match status" value="1"/>
</dbReference>
<dbReference type="PROSITE" id="PS50082">
    <property type="entry name" value="WD_REPEATS_2"/>
    <property type="match status" value="4"/>
</dbReference>
<organism evidence="11 12">
    <name type="scientific">Eimeria necatrix</name>
    <dbReference type="NCBI Taxonomy" id="51315"/>
    <lineage>
        <taxon>Eukaryota</taxon>
        <taxon>Sar</taxon>
        <taxon>Alveolata</taxon>
        <taxon>Apicomplexa</taxon>
        <taxon>Conoidasida</taxon>
        <taxon>Coccidia</taxon>
        <taxon>Eucoccidiorida</taxon>
        <taxon>Eimeriorina</taxon>
        <taxon>Eimeriidae</taxon>
        <taxon>Eimeria</taxon>
    </lineage>
</organism>
<dbReference type="PANTHER" id="PTHR19858">
    <property type="entry name" value="WD40 REPEAT PROTEIN"/>
    <property type="match status" value="1"/>
</dbReference>
<reference evidence="11" key="2">
    <citation type="submission" date="2013-10" db="EMBL/GenBank/DDBJ databases">
        <authorList>
            <person name="Aslett M."/>
        </authorList>
    </citation>
    <scope>NUCLEOTIDE SEQUENCE [LARGE SCALE GENOMIC DNA]</scope>
    <source>
        <strain evidence="11">Houghton</strain>
    </source>
</reference>
<keyword evidence="3" id="KW-0677">Repeat</keyword>
<feature type="compositionally biased region" description="Low complexity" evidence="8">
    <location>
        <begin position="1133"/>
        <end position="1148"/>
    </location>
</feature>
<dbReference type="InterPro" id="IPR020472">
    <property type="entry name" value="WD40_PAC1"/>
</dbReference>
<dbReference type="VEuPathDB" id="ToxoDB:ENH_00011090"/>
<keyword evidence="5" id="KW-0067">ATP-binding</keyword>
<dbReference type="EMBL" id="HG723310">
    <property type="protein sequence ID" value="CDJ65835.1"/>
    <property type="molecule type" value="Genomic_DNA"/>
</dbReference>
<dbReference type="Gene3D" id="2.130.10.10">
    <property type="entry name" value="YVTN repeat-like/Quinoprotein amine dehydrogenase"/>
    <property type="match status" value="3"/>
</dbReference>
<dbReference type="PRINTS" id="PR00320">
    <property type="entry name" value="GPROTEINBRPT"/>
</dbReference>
<dbReference type="SUPFAM" id="SSF75011">
    <property type="entry name" value="3-carboxy-cis,cis-mucoante lactonizing enzyme"/>
    <property type="match status" value="1"/>
</dbReference>
<sequence length="1946" mass="209460">MFNYKFSNLLGAPFSCSQAQLAFDRKGASLFVPSSNRVCRYTLDATPNPATSSSSVGSKRAFDLSVPAENDGETSSSSGSSSAVHTYPFEGLVDIMHFCIRSDSQLAISIDVHGQGLVINLAKGNVLNRIRFKSNTTSKIRWQQQKQQHLVTAAAFSPDDALFAVACGRSIQLWHSPSADTNYQLHLLTSFTLHQQLITCLSWSPDSLHLVSGSQDCTVRLWRARGKWGGQTSAAAAAAAATAAAAGTEEAAAAAGDAAFIPSAFLSHRHELKFVCFSSCLTRIYSVNREGCIITWVWRSLEEAQEETEANAEYEKDFKLKNAARPINPDYFNQRREREKQEASQSKAKAKVKEKEASGEASTPTVADSVEFYHLIDYTKGLWKMEQKAYCNQQPGQKVSRAATNLSPYYRYTGPPSGRPVNSQEGLRGAHAPPQYLLIGFTGGVFQLYTLPDLGAVVKLSFGVSSLDSVCLSYDGEWVAAAAAESSTLLVWEWRSETFVLKQQSHQQGMLCLAFSPAADAAAAGSHRIGSRTGQGLSSGASVGASGGSAGTSLGLGSSPGLLATGSSDGRVKVWDGERGFCLCTFAAHAAAVTDICFSPSGNLLFSASLDGTVQGMDLLRLKPFRVYTARSAAAATMGFAGPGGSPGSYLDSSVQFTSVAVDSGGELVVAGAQGSCYSVFVWSVRTAKLLEELQGHEAPVVALAFHPHPDRQGILASGSWDKSVKLWDILGRRSRGGAPETIQQPGTVLCLAFDPHGRGLLAVGGDGGRVCLFDSFLGADGPISTIECLRDIQGGRKITDRVAKNAWATKEKKRVMGLVAGLDLNCAVTSLSFSSSGSMLLIASKQTNKVFLYQVAGGSLLSVFVLTNNRLLDGIRRELNSKFIADDGTPIQEYDLSDIDDDFIEGERERKRIRNHRSLPGVMSGELASKNAYLFNVNFVGFSSDSRAFAVATSHGLYIYSIDLFGGILGNYGVTETGMSLPFLTKNVTTSNIAKALHNEEYAKDALTKAPIGTNSGVLSRVPFRTSLGVPRTQFDAAFTRAFSGSPLGPRVGALGYAAASAARYNRDTRRKFVSRGKEKEKSITCQPSTCQPAYCPVADGQTLRAAAAADRAAAALTAAAAAAAEETSLYNDSNKSIDDNSNSSSRGGDRRRSIGADSPGADANSSVNAMNSNSSNSKTETSTINSSSASPASVAHCICSAAAAAKNTSGSPSDNALVLRFAPSPTGRLHVGGARTALFNFGLLTDHRKHLYDSEVPPEPPGAPADSQASPRVKRDRFILRIEDTDSSRSDKNMEAEIVRDLRWLGIEWDEGPDVGGPKGPYRQSERQEVYRQQGRRLLQKGFLYRCFCSKEKLLQQRQECTRQGLPPRYDGTCRSLDPQEAEKLVADGRPFTLRFKTTAEPDRISFTDIVRGCVTLSVQQTTGDFVCFRPAAGVCSRAPVNSAKPSLELSTRAGDSTEEDLWGPPVYNFCAAVDDWLMGVTVVVRGEEHITNTVAQLLVGRALGAPTPVFCHLPIIKAREGGKVSKRKQLRNASRCNGSGNNSRNSGGSDYTIRGLRLCGYHPEAIVEFLRGHHSTCIDQQRKKASWMSALGRSAFLFDENHLEFAHKKKIQNLIESPNQEDLVQFFLDVLSEASGVCWNTSTKSRATAQTPDETAGTFRTCDCGKPISSVLHRTNPFLFAFISLAARLLLPQHRTPEDIALALTDALRGGNLTVMGFTAAGVPLLGRPAWESRSQVCTAVPHFLDVAAAVVASRDLFLKLSKAESVAGTKTPLETSAQTEKAKAGAVAAELWRNAKGASKKMEETGKIHAQQQQQPILLHRFESWKEQVQTQLNIGRASLLKLLRVVLTGRDTGPPITQLLQLLDAAELGGLAVHAKGTVLDKKGNTWTRVSRHCGVSWLQKQTVKTVEQRLTELAILLLGGLLIAYFSVLYAIPCVFPAPH</sequence>
<dbReference type="PROSITE" id="PS50294">
    <property type="entry name" value="WD_REPEATS_REGION"/>
    <property type="match status" value="3"/>
</dbReference>
<dbReference type="InterPro" id="IPR036322">
    <property type="entry name" value="WD40_repeat_dom_sf"/>
</dbReference>
<dbReference type="InterPro" id="IPR020058">
    <property type="entry name" value="Glu/Gln-tRNA-synth_Ib_cat-dom"/>
</dbReference>
<feature type="domain" description="Glutamyl/glutaminyl-tRNA synthetase class Ib catalytic" evidence="10">
    <location>
        <begin position="1220"/>
        <end position="1249"/>
    </location>
</feature>
<feature type="repeat" description="WD" evidence="7">
    <location>
        <begin position="191"/>
        <end position="222"/>
    </location>
</feature>
<evidence type="ECO:0000256" key="4">
    <source>
        <dbReference type="ARBA" id="ARBA00022741"/>
    </source>
</evidence>
<dbReference type="RefSeq" id="XP_013434302.1">
    <property type="nucleotide sequence ID" value="XM_013578848.1"/>
</dbReference>
<keyword evidence="1 7" id="KW-0853">WD repeat</keyword>
<keyword evidence="12" id="KW-1185">Reference proteome</keyword>
<keyword evidence="6 11" id="KW-0030">Aminoacyl-tRNA synthetase</keyword>
<name>U6MVS8_9EIME</name>
<dbReference type="GO" id="GO:0034388">
    <property type="term" value="C:Pwp2p-containing subcomplex of 90S preribosome"/>
    <property type="evidence" value="ECO:0007669"/>
    <property type="project" value="TreeGrafter"/>
</dbReference>
<dbReference type="InterPro" id="IPR001680">
    <property type="entry name" value="WD40_rpt"/>
</dbReference>
<evidence type="ECO:0000259" key="10">
    <source>
        <dbReference type="Pfam" id="PF00749"/>
    </source>
</evidence>
<evidence type="ECO:0000256" key="5">
    <source>
        <dbReference type="ARBA" id="ARBA00022840"/>
    </source>
</evidence>
<feature type="compositionally biased region" description="Low complexity" evidence="8">
    <location>
        <begin position="1166"/>
        <end position="1189"/>
    </location>
</feature>
<accession>U6MVS8</accession>
<feature type="region of interest" description="Disordered" evidence="8">
    <location>
        <begin position="329"/>
        <end position="360"/>
    </location>
</feature>
<feature type="compositionally biased region" description="Basic and acidic residues" evidence="8">
    <location>
        <begin position="333"/>
        <end position="342"/>
    </location>
</feature>
<dbReference type="SMART" id="SM00320">
    <property type="entry name" value="WD40"/>
    <property type="match status" value="10"/>
</dbReference>
<evidence type="ECO:0000256" key="8">
    <source>
        <dbReference type="SAM" id="MobiDB-lite"/>
    </source>
</evidence>
<dbReference type="GeneID" id="25471294"/>
<evidence type="ECO:0000256" key="3">
    <source>
        <dbReference type="ARBA" id="ARBA00022737"/>
    </source>
</evidence>
<dbReference type="GO" id="GO:0004812">
    <property type="term" value="F:aminoacyl-tRNA ligase activity"/>
    <property type="evidence" value="ECO:0007669"/>
    <property type="project" value="UniProtKB-KW"/>
</dbReference>
<feature type="repeat" description="WD" evidence="7">
    <location>
        <begin position="562"/>
        <end position="576"/>
    </location>
</feature>
<keyword evidence="9" id="KW-0812">Transmembrane</keyword>
<dbReference type="GO" id="GO:0005524">
    <property type="term" value="F:ATP binding"/>
    <property type="evidence" value="ECO:0007669"/>
    <property type="project" value="UniProtKB-KW"/>
</dbReference>
<feature type="transmembrane region" description="Helical" evidence="9">
    <location>
        <begin position="1919"/>
        <end position="1938"/>
    </location>
</feature>
<dbReference type="SUPFAM" id="SSF52374">
    <property type="entry name" value="Nucleotidylyl transferase"/>
    <property type="match status" value="1"/>
</dbReference>
<keyword evidence="9" id="KW-0472">Membrane</keyword>
<gene>
    <name evidence="11" type="ORF">ENH_00011090</name>
</gene>
<feature type="region of interest" description="Disordered" evidence="8">
    <location>
        <begin position="1130"/>
        <end position="1189"/>
    </location>
</feature>
<feature type="region of interest" description="Disordered" evidence="8">
    <location>
        <begin position="1254"/>
        <end position="1278"/>
    </location>
</feature>
<dbReference type="Proteomes" id="UP000030754">
    <property type="component" value="Unassembled WGS sequence"/>
</dbReference>
<dbReference type="InterPro" id="IPR014729">
    <property type="entry name" value="Rossmann-like_a/b/a_fold"/>
</dbReference>
<dbReference type="PANTHER" id="PTHR19858:SF0">
    <property type="entry name" value="PERIODIC TRYPTOPHAN PROTEIN 2 HOMOLOG"/>
    <property type="match status" value="1"/>
</dbReference>
<dbReference type="GO" id="GO:0006418">
    <property type="term" value="P:tRNA aminoacylation for protein translation"/>
    <property type="evidence" value="ECO:0007669"/>
    <property type="project" value="InterPro"/>
</dbReference>
<dbReference type="Pfam" id="PF00749">
    <property type="entry name" value="tRNA-synt_1c"/>
    <property type="match status" value="2"/>
</dbReference>
<evidence type="ECO:0000256" key="2">
    <source>
        <dbReference type="ARBA" id="ARBA00022598"/>
    </source>
</evidence>
<proteinExistence type="predicted"/>
<dbReference type="GO" id="GO:0032040">
    <property type="term" value="C:small-subunit processome"/>
    <property type="evidence" value="ECO:0007669"/>
    <property type="project" value="TreeGrafter"/>
</dbReference>
<reference evidence="11" key="1">
    <citation type="submission" date="2013-10" db="EMBL/GenBank/DDBJ databases">
        <title>Genomic analysis of the causative agents of coccidiosis in chickens.</title>
        <authorList>
            <person name="Reid A.J."/>
            <person name="Blake D."/>
            <person name="Billington K."/>
            <person name="Browne H."/>
            <person name="Dunn M."/>
            <person name="Hung S."/>
            <person name="Kawahara F."/>
            <person name="Miranda-Saavedra D."/>
            <person name="Mourier T."/>
            <person name="Nagra H."/>
            <person name="Otto T.D."/>
            <person name="Rawlings N."/>
            <person name="Sanchez A."/>
            <person name="Sanders M."/>
            <person name="Subramaniam C."/>
            <person name="Tay Y."/>
            <person name="Dear P."/>
            <person name="Doerig C."/>
            <person name="Gruber A."/>
            <person name="Parkinson J."/>
            <person name="Shirley M."/>
            <person name="Wan K.L."/>
            <person name="Berriman M."/>
            <person name="Tomley F."/>
            <person name="Pain A."/>
        </authorList>
    </citation>
    <scope>NUCLEOTIDE SEQUENCE [LARGE SCALE GENOMIC DNA]</scope>
    <source>
        <strain evidence="11">Houghton</strain>
    </source>
</reference>